<gene>
    <name evidence="2" type="ORF">P7K49_020122</name>
</gene>
<keyword evidence="3" id="KW-1185">Reference proteome</keyword>
<evidence type="ECO:0000256" key="1">
    <source>
        <dbReference type="SAM" id="MobiDB-lite"/>
    </source>
</evidence>
<dbReference type="EMBL" id="JASSZA010000009">
    <property type="protein sequence ID" value="KAK2102455.1"/>
    <property type="molecule type" value="Genomic_DNA"/>
</dbReference>
<evidence type="ECO:0000313" key="3">
    <source>
        <dbReference type="Proteomes" id="UP001266305"/>
    </source>
</evidence>
<dbReference type="Proteomes" id="UP001266305">
    <property type="component" value="Unassembled WGS sequence"/>
</dbReference>
<reference evidence="2 3" key="1">
    <citation type="submission" date="2023-05" db="EMBL/GenBank/DDBJ databases">
        <title>B98-5 Cell Line De Novo Hybrid Assembly: An Optical Mapping Approach.</title>
        <authorList>
            <person name="Kananen K."/>
            <person name="Auerbach J.A."/>
            <person name="Kautto E."/>
            <person name="Blachly J.S."/>
        </authorList>
    </citation>
    <scope>NUCLEOTIDE SEQUENCE [LARGE SCALE GENOMIC DNA]</scope>
    <source>
        <strain evidence="2">B95-8</strain>
        <tissue evidence="2">Cell line</tissue>
    </source>
</reference>
<evidence type="ECO:0000313" key="2">
    <source>
        <dbReference type="EMBL" id="KAK2102455.1"/>
    </source>
</evidence>
<protein>
    <submittedName>
        <fullName evidence="2">Uncharacterized protein</fullName>
    </submittedName>
</protein>
<comment type="caution">
    <text evidence="2">The sequence shown here is derived from an EMBL/GenBank/DDBJ whole genome shotgun (WGS) entry which is preliminary data.</text>
</comment>
<feature type="compositionally biased region" description="Basic and acidic residues" evidence="1">
    <location>
        <begin position="142"/>
        <end position="155"/>
    </location>
</feature>
<sequence length="155" mass="16623">MPPCSVLRVQAEVLSAAPAASLNTPGCGEHLSSCSHLDLTAGRPQLGPDAFPPHRQRSLWRLRPEPWRPPCPSPDEMVKAADDQVTNRKGRKAILLRKHSIAPPPRERCAQLGRAPGCSGLPVGGGLAREAPRRVGQAQPGREGKREERSEAAGD</sequence>
<organism evidence="2 3">
    <name type="scientific">Saguinus oedipus</name>
    <name type="common">Cotton-top tamarin</name>
    <name type="synonym">Oedipomidas oedipus</name>
    <dbReference type="NCBI Taxonomy" id="9490"/>
    <lineage>
        <taxon>Eukaryota</taxon>
        <taxon>Metazoa</taxon>
        <taxon>Chordata</taxon>
        <taxon>Craniata</taxon>
        <taxon>Vertebrata</taxon>
        <taxon>Euteleostomi</taxon>
        <taxon>Mammalia</taxon>
        <taxon>Eutheria</taxon>
        <taxon>Euarchontoglires</taxon>
        <taxon>Primates</taxon>
        <taxon>Haplorrhini</taxon>
        <taxon>Platyrrhini</taxon>
        <taxon>Cebidae</taxon>
        <taxon>Callitrichinae</taxon>
        <taxon>Saguinus</taxon>
    </lineage>
</organism>
<proteinExistence type="predicted"/>
<name>A0ABQ9UZH2_SAGOE</name>
<accession>A0ABQ9UZH2</accession>
<feature type="region of interest" description="Disordered" evidence="1">
    <location>
        <begin position="101"/>
        <end position="155"/>
    </location>
</feature>